<evidence type="ECO:0000313" key="2">
    <source>
        <dbReference type="Proteomes" id="UP001056778"/>
    </source>
</evidence>
<accession>A0ACB9TUJ8</accession>
<protein>
    <submittedName>
        <fullName evidence="1">Uncharacterized protein</fullName>
    </submittedName>
</protein>
<dbReference type="EMBL" id="CM043015">
    <property type="protein sequence ID" value="KAI4470618.1"/>
    <property type="molecule type" value="Genomic_DNA"/>
</dbReference>
<gene>
    <name evidence="1" type="ORF">MML48_1g02518</name>
</gene>
<name>A0ACB9TUJ8_HOLOL</name>
<organism evidence="1 2">
    <name type="scientific">Holotrichia oblita</name>
    <name type="common">Chafer beetle</name>
    <dbReference type="NCBI Taxonomy" id="644536"/>
    <lineage>
        <taxon>Eukaryota</taxon>
        <taxon>Metazoa</taxon>
        <taxon>Ecdysozoa</taxon>
        <taxon>Arthropoda</taxon>
        <taxon>Hexapoda</taxon>
        <taxon>Insecta</taxon>
        <taxon>Pterygota</taxon>
        <taxon>Neoptera</taxon>
        <taxon>Endopterygota</taxon>
        <taxon>Coleoptera</taxon>
        <taxon>Polyphaga</taxon>
        <taxon>Scarabaeiformia</taxon>
        <taxon>Scarabaeidae</taxon>
        <taxon>Melolonthinae</taxon>
        <taxon>Holotrichia</taxon>
    </lineage>
</organism>
<proteinExistence type="predicted"/>
<reference evidence="1" key="1">
    <citation type="submission" date="2022-04" db="EMBL/GenBank/DDBJ databases">
        <title>Chromosome-scale genome assembly of Holotrichia oblita Faldermann.</title>
        <authorList>
            <person name="Rongchong L."/>
        </authorList>
    </citation>
    <scope>NUCLEOTIDE SEQUENCE</scope>
    <source>
        <strain evidence="1">81SQS9</strain>
    </source>
</reference>
<evidence type="ECO:0000313" key="1">
    <source>
        <dbReference type="EMBL" id="KAI4470618.1"/>
    </source>
</evidence>
<keyword evidence="2" id="KW-1185">Reference proteome</keyword>
<sequence>MPRKWVRQTRRGSWTEQNMKDALKFIDDGNSVSAASRTFKIPFSTLQERRKLNKDTKPLLGRKATFTPDQEEALSSRIKFLSDVFYRLSANEVRRAAFEFAQKNNIPHRFSVHERMAGKDWLNGFLARNKTISSRKPEATSINRITGFNREEVRKFYDNLEKVFSNIVYTSDRIYNADETGITTVQDPGTILATKGKKRVGSLGSWERGKLITVMCAMSASGNFIPPMFVHPSRRMSPLLKKDGPPCAIYECSPKGWTNEILFVTWLKHFITHSKSSFDNPVILILDNHNSHTTLEAHDLCKLNGVTMVSLPPHCSRRLQPLDVSFYSTLKGAFKKECDLYMKINRLVRITPYELAGLFNKAYSRVATIAVSASGFRATGIYPFESNIFTDDDFRAADTFLERPNMPLHIVQNDEEVASPNTSINLNLNEEETNQKDRTEVGLSKMPAKNQESQNETQALPQEEDHISVTFEDL</sequence>
<dbReference type="Proteomes" id="UP001056778">
    <property type="component" value="Chromosome 1"/>
</dbReference>
<comment type="caution">
    <text evidence="1">The sequence shown here is derived from an EMBL/GenBank/DDBJ whole genome shotgun (WGS) entry which is preliminary data.</text>
</comment>